<accession>A0A562QXP4</accession>
<comment type="caution">
    <text evidence="2">The sequence shown here is derived from an EMBL/GenBank/DDBJ whole genome shotgun (WGS) entry which is preliminary data.</text>
</comment>
<evidence type="ECO:0000256" key="1">
    <source>
        <dbReference type="SAM" id="MobiDB-lite"/>
    </source>
</evidence>
<organism evidence="2 3">
    <name type="scientific">Desulfobotulus alkaliphilus</name>
    <dbReference type="NCBI Taxonomy" id="622671"/>
    <lineage>
        <taxon>Bacteria</taxon>
        <taxon>Pseudomonadati</taxon>
        <taxon>Thermodesulfobacteriota</taxon>
        <taxon>Desulfobacteria</taxon>
        <taxon>Desulfobacterales</taxon>
        <taxon>Desulfobacteraceae</taxon>
        <taxon>Desulfobotulus</taxon>
    </lineage>
</organism>
<dbReference type="Proteomes" id="UP000318307">
    <property type="component" value="Unassembled WGS sequence"/>
</dbReference>
<keyword evidence="3" id="KW-1185">Reference proteome</keyword>
<evidence type="ECO:0000313" key="3">
    <source>
        <dbReference type="Proteomes" id="UP000318307"/>
    </source>
</evidence>
<reference evidence="2 3" key="1">
    <citation type="submission" date="2019-07" db="EMBL/GenBank/DDBJ databases">
        <title>Genome sequencing of 100 strains of the haloalkaliphilic chemolithoautotrophic sulfur-oxidizing bacterium Thioalkalivibrio.</title>
        <authorList>
            <person name="Muyzer G."/>
        </authorList>
    </citation>
    <scope>NUCLEOTIDE SEQUENCE [LARGE SCALE GENOMIC DNA]</scope>
    <source>
        <strain evidence="2 3">ASO4-4</strain>
    </source>
</reference>
<name>A0A562QXP4_9BACT</name>
<dbReference type="EMBL" id="VLLC01000070">
    <property type="protein sequence ID" value="TWI61611.1"/>
    <property type="molecule type" value="Genomic_DNA"/>
</dbReference>
<evidence type="ECO:0000313" key="2">
    <source>
        <dbReference type="EMBL" id="TWI61611.1"/>
    </source>
</evidence>
<dbReference type="AlphaFoldDB" id="A0A562QXP4"/>
<sequence length="201" mass="20891">MAIAQEYFGHWETNYKPMEIDQINANRSMIPYETAQHKAQLGLGTAQANAQLGLLPQQTAFASSQMGLGQAQHAAQMELLPQQTDLARAQMGLGMTQAQAGQQKTMMGLGATQSLYNDVMAGPDLKGASDVAGSQMAAGFQGAAQKTAADASRMGMGNMLGGLGASNIGMGASVAAAKNQARRDEKNAHTQKLGMMTGLGG</sequence>
<feature type="region of interest" description="Disordered" evidence="1">
    <location>
        <begin position="179"/>
        <end position="201"/>
    </location>
</feature>
<protein>
    <submittedName>
        <fullName evidence="2">Uncharacterized protein</fullName>
    </submittedName>
</protein>
<dbReference type="RefSeq" id="WP_222427697.1">
    <property type="nucleotide sequence ID" value="NZ_VLLC01000070.1"/>
</dbReference>
<gene>
    <name evidence="2" type="ORF">LZ24_03427</name>
</gene>
<proteinExistence type="predicted"/>